<name>A0A022QCW0_ERYGU</name>
<feature type="domain" description="Pectinesterase catalytic" evidence="12">
    <location>
        <begin position="223"/>
        <end position="516"/>
    </location>
</feature>
<dbReference type="FunFam" id="2.160.20.10:FF:000001">
    <property type="entry name" value="Pectinesterase"/>
    <property type="match status" value="1"/>
</dbReference>
<evidence type="ECO:0000313" key="14">
    <source>
        <dbReference type="Proteomes" id="UP000030748"/>
    </source>
</evidence>
<dbReference type="SUPFAM" id="SSF51126">
    <property type="entry name" value="Pectin lyase-like"/>
    <property type="match status" value="1"/>
</dbReference>
<evidence type="ECO:0000256" key="2">
    <source>
        <dbReference type="ARBA" id="ARBA00005184"/>
    </source>
</evidence>
<sequence>MAAAAASFFKCMLLVLPLCLLLPCGNSDFFGETTAYLNVPAAKFERAVESTAAQLRQVISTISKFSAETSGGDLRLSNALSNCYDLLDFSLDLLNSTTQLVTSRNPSRKDRSSNEKYGSFEMMKNVKCPLTVNPETCKEGFDAIPDNNPVKNSIFSQLDSVATSAQKLSAMVNPNYLTTTQSKIRRGRKLIGDHDHAQFPDWVKPHDRKLILEGAAASITGVDAVVAADGTGDFTTIMAAIEKAPKNSTRRYVIHVKKGVYREYVDISKHKWNIMMFGDGIDATIISGNRSKTDELSTYRSATFGVKGRGFVAMDMTFENTAGPEMHQAVAFRSDSDQSVVYRCAIRGYQDALYSHCHRQFYKECKISGTVDFIFGHGTAVFQDCQITARKALPGQKNTIAAQNRDDLLEPSGFSFQFCRISAEPGAGGSTPTYLGRPWKIYSTTVVMQSYISGDIRPEGWLEWNGDLFLDTLFYGEYGNYGPGANLSGRVKWPGYHVLNESQASQFTVTRFINGDGWLPSTGVNYTSGLTY</sequence>
<dbReference type="Pfam" id="PF01095">
    <property type="entry name" value="Pectinesterase"/>
    <property type="match status" value="1"/>
</dbReference>
<evidence type="ECO:0000256" key="8">
    <source>
        <dbReference type="ARBA" id="ARBA00023316"/>
    </source>
</evidence>
<evidence type="ECO:0000256" key="9">
    <source>
        <dbReference type="ARBA" id="ARBA00047928"/>
    </source>
</evidence>
<keyword evidence="7 11" id="KW-0063">Aspartyl esterase</keyword>
<dbReference type="PROSITE" id="PS00503">
    <property type="entry name" value="PECTINESTERASE_2"/>
    <property type="match status" value="1"/>
</dbReference>
<dbReference type="InterPro" id="IPR018040">
    <property type="entry name" value="Pectinesterase_Tyr_AS"/>
</dbReference>
<evidence type="ECO:0000256" key="4">
    <source>
        <dbReference type="ARBA" id="ARBA00022512"/>
    </source>
</evidence>
<dbReference type="PhylomeDB" id="A0A022QCW0"/>
<dbReference type="Proteomes" id="UP000030748">
    <property type="component" value="Unassembled WGS sequence"/>
</dbReference>
<dbReference type="GO" id="GO:0045490">
    <property type="term" value="P:pectin catabolic process"/>
    <property type="evidence" value="ECO:0007669"/>
    <property type="project" value="UniProtKB-UniRule"/>
</dbReference>
<organism evidence="13 14">
    <name type="scientific">Erythranthe guttata</name>
    <name type="common">Yellow monkey flower</name>
    <name type="synonym">Mimulus guttatus</name>
    <dbReference type="NCBI Taxonomy" id="4155"/>
    <lineage>
        <taxon>Eukaryota</taxon>
        <taxon>Viridiplantae</taxon>
        <taxon>Streptophyta</taxon>
        <taxon>Embryophyta</taxon>
        <taxon>Tracheophyta</taxon>
        <taxon>Spermatophyta</taxon>
        <taxon>Magnoliopsida</taxon>
        <taxon>eudicotyledons</taxon>
        <taxon>Gunneridae</taxon>
        <taxon>Pentapetalae</taxon>
        <taxon>asterids</taxon>
        <taxon>lamiids</taxon>
        <taxon>Lamiales</taxon>
        <taxon>Phrymaceae</taxon>
        <taxon>Erythranthe</taxon>
    </lineage>
</organism>
<dbReference type="EMBL" id="KI631864">
    <property type="protein sequence ID" value="EYU25791.1"/>
    <property type="molecule type" value="Genomic_DNA"/>
</dbReference>
<evidence type="ECO:0000256" key="1">
    <source>
        <dbReference type="ARBA" id="ARBA00004191"/>
    </source>
</evidence>
<comment type="subcellular location">
    <subcellularLocation>
        <location evidence="1 11">Secreted</location>
        <location evidence="1 11">Cell wall</location>
    </subcellularLocation>
</comment>
<accession>A0A022QCW0</accession>
<feature type="chain" id="PRO_5005101158" description="Pectinesterase" evidence="11">
    <location>
        <begin position="28"/>
        <end position="532"/>
    </location>
</feature>
<keyword evidence="14" id="KW-1185">Reference proteome</keyword>
<proteinExistence type="predicted"/>
<evidence type="ECO:0000256" key="6">
    <source>
        <dbReference type="ARBA" id="ARBA00022801"/>
    </source>
</evidence>
<dbReference type="GO" id="GO:0042545">
    <property type="term" value="P:cell wall modification"/>
    <property type="evidence" value="ECO:0007669"/>
    <property type="project" value="UniProtKB-UniRule"/>
</dbReference>
<dbReference type="PROSITE" id="PS00800">
    <property type="entry name" value="PECTINESTERASE_1"/>
    <property type="match status" value="1"/>
</dbReference>
<dbReference type="Gene3D" id="1.20.140.40">
    <property type="entry name" value="Invertase/pectin methylesterase inhibitor family protein"/>
    <property type="match status" value="1"/>
</dbReference>
<feature type="active site" evidence="10">
    <location>
        <position position="372"/>
    </location>
</feature>
<evidence type="ECO:0000256" key="3">
    <source>
        <dbReference type="ARBA" id="ARBA00013229"/>
    </source>
</evidence>
<dbReference type="Gene3D" id="2.160.20.10">
    <property type="entry name" value="Single-stranded right-handed beta-helix, Pectin lyase-like"/>
    <property type="match status" value="1"/>
</dbReference>
<evidence type="ECO:0000256" key="10">
    <source>
        <dbReference type="PROSITE-ProRule" id="PRU10040"/>
    </source>
</evidence>
<evidence type="ECO:0000259" key="12">
    <source>
        <dbReference type="Pfam" id="PF01095"/>
    </source>
</evidence>
<keyword evidence="8 11" id="KW-0961">Cell wall biogenesis/degradation</keyword>
<dbReference type="InterPro" id="IPR033131">
    <property type="entry name" value="Pectinesterase_Asp_AS"/>
</dbReference>
<gene>
    <name evidence="13" type="ORF">MIMGU_mgv1a004338mg</name>
</gene>
<dbReference type="AlphaFoldDB" id="A0A022QCW0"/>
<evidence type="ECO:0000256" key="11">
    <source>
        <dbReference type="RuleBase" id="RU000589"/>
    </source>
</evidence>
<dbReference type="eggNOG" id="ENOG502QRGV">
    <property type="taxonomic scope" value="Eukaryota"/>
</dbReference>
<protein>
    <recommendedName>
        <fullName evidence="3 11">Pectinesterase</fullName>
        <ecNumber evidence="3 11">3.1.1.11</ecNumber>
    </recommendedName>
</protein>
<evidence type="ECO:0000313" key="13">
    <source>
        <dbReference type="EMBL" id="EYU25791.1"/>
    </source>
</evidence>
<keyword evidence="5 11" id="KW-0964">Secreted</keyword>
<keyword evidence="4 11" id="KW-0134">Cell wall</keyword>
<dbReference type="InterPro" id="IPR000070">
    <property type="entry name" value="Pectinesterase_cat"/>
</dbReference>
<dbReference type="PANTHER" id="PTHR31707">
    <property type="entry name" value="PECTINESTERASE"/>
    <property type="match status" value="1"/>
</dbReference>
<dbReference type="GO" id="GO:0030599">
    <property type="term" value="F:pectinesterase activity"/>
    <property type="evidence" value="ECO:0000318"/>
    <property type="project" value="GO_Central"/>
</dbReference>
<evidence type="ECO:0000256" key="5">
    <source>
        <dbReference type="ARBA" id="ARBA00022525"/>
    </source>
</evidence>
<comment type="catalytic activity">
    <reaction evidence="9 11">
        <text>[(1-&gt;4)-alpha-D-galacturonosyl methyl ester](n) + n H2O = [(1-&gt;4)-alpha-D-galacturonosyl](n) + n methanol + n H(+)</text>
        <dbReference type="Rhea" id="RHEA:22380"/>
        <dbReference type="Rhea" id="RHEA-COMP:14570"/>
        <dbReference type="Rhea" id="RHEA-COMP:14573"/>
        <dbReference type="ChEBI" id="CHEBI:15377"/>
        <dbReference type="ChEBI" id="CHEBI:15378"/>
        <dbReference type="ChEBI" id="CHEBI:17790"/>
        <dbReference type="ChEBI" id="CHEBI:140522"/>
        <dbReference type="ChEBI" id="CHEBI:140523"/>
        <dbReference type="EC" id="3.1.1.11"/>
    </reaction>
</comment>
<dbReference type="GO" id="GO:0046910">
    <property type="term" value="F:pectinesterase inhibitor activity"/>
    <property type="evidence" value="ECO:0000318"/>
    <property type="project" value="GO_Central"/>
</dbReference>
<keyword evidence="6 11" id="KW-0378">Hydrolase</keyword>
<keyword evidence="11" id="KW-0732">Signal</keyword>
<dbReference type="InterPro" id="IPR035513">
    <property type="entry name" value="Invertase/methylesterase_inhib"/>
</dbReference>
<dbReference type="EC" id="3.1.1.11" evidence="3 11"/>
<dbReference type="UniPathway" id="UPA00545">
    <property type="reaction ID" value="UER00823"/>
</dbReference>
<dbReference type="InterPro" id="IPR012334">
    <property type="entry name" value="Pectin_lyas_fold"/>
</dbReference>
<comment type="pathway">
    <text evidence="2 11">Glycan metabolism; pectin degradation; 2-dehydro-3-deoxy-D-gluconate from pectin: step 1/5.</text>
</comment>
<evidence type="ECO:0000256" key="7">
    <source>
        <dbReference type="ARBA" id="ARBA00023085"/>
    </source>
</evidence>
<dbReference type="InterPro" id="IPR011050">
    <property type="entry name" value="Pectin_lyase_fold/virulence"/>
</dbReference>
<comment type="function">
    <text evidence="11">Acts in the modification of cell walls via demethylesterification of cell wall pectin.</text>
</comment>
<dbReference type="SUPFAM" id="SSF101148">
    <property type="entry name" value="Plant invertase/pectin methylesterase inhibitor"/>
    <property type="match status" value="1"/>
</dbReference>
<reference evidence="13 14" key="1">
    <citation type="journal article" date="2013" name="Proc. Natl. Acad. Sci. U.S.A.">
        <title>Fine-scale variation in meiotic recombination in Mimulus inferred from population shotgun sequencing.</title>
        <authorList>
            <person name="Hellsten U."/>
            <person name="Wright K.M."/>
            <person name="Jenkins J."/>
            <person name="Shu S."/>
            <person name="Yuan Y."/>
            <person name="Wessler S.R."/>
            <person name="Schmutz J."/>
            <person name="Willis J.H."/>
            <person name="Rokhsar D.S."/>
        </authorList>
    </citation>
    <scope>NUCLEOTIDE SEQUENCE [LARGE SCALE GENOMIC DNA]</scope>
    <source>
        <strain evidence="14">cv. DUN x IM62</strain>
    </source>
</reference>
<feature type="signal peptide" evidence="11">
    <location>
        <begin position="1"/>
        <end position="27"/>
    </location>
</feature>
<dbReference type="STRING" id="4155.A0A022QCW0"/>